<evidence type="ECO:0000259" key="2">
    <source>
        <dbReference type="SMART" id="SM00943"/>
    </source>
</evidence>
<evidence type="ECO:0000313" key="4">
    <source>
        <dbReference type="Proteomes" id="UP000051783"/>
    </source>
</evidence>
<organism evidence="3 4">
    <name type="scientific">Lactiplantibacillus xiangfangensis</name>
    <dbReference type="NCBI Taxonomy" id="942150"/>
    <lineage>
        <taxon>Bacteria</taxon>
        <taxon>Bacillati</taxon>
        <taxon>Bacillota</taxon>
        <taxon>Bacilli</taxon>
        <taxon>Lactobacillales</taxon>
        <taxon>Lactobacillaceae</taxon>
        <taxon>Lactiplantibacillus</taxon>
    </lineage>
</organism>
<dbReference type="PATRIC" id="fig|942150.3.peg.1512"/>
<dbReference type="EMBL" id="JQCL01000103">
    <property type="protein sequence ID" value="KRO07541.1"/>
    <property type="molecule type" value="Genomic_DNA"/>
</dbReference>
<dbReference type="InterPro" id="IPR014820">
    <property type="entry name" value="PriCT_1"/>
</dbReference>
<dbReference type="Proteomes" id="UP000051783">
    <property type="component" value="Unassembled WGS sequence"/>
</dbReference>
<dbReference type="Pfam" id="PF09250">
    <property type="entry name" value="Prim-Pol"/>
    <property type="match status" value="1"/>
</dbReference>
<reference evidence="3 4" key="1">
    <citation type="journal article" date="2015" name="Genome Announc.">
        <title>Expanding the biotechnology potential of lactobacilli through comparative genomics of 213 strains and associated genera.</title>
        <authorList>
            <person name="Sun Z."/>
            <person name="Harris H.M."/>
            <person name="McCann A."/>
            <person name="Guo C."/>
            <person name="Argimon S."/>
            <person name="Zhang W."/>
            <person name="Yang X."/>
            <person name="Jeffery I.B."/>
            <person name="Cooney J.C."/>
            <person name="Kagawa T.F."/>
            <person name="Liu W."/>
            <person name="Song Y."/>
            <person name="Salvetti E."/>
            <person name="Wrobel A."/>
            <person name="Rasinkangas P."/>
            <person name="Parkhill J."/>
            <person name="Rea M.C."/>
            <person name="O'Sullivan O."/>
            <person name="Ritari J."/>
            <person name="Douillard F.P."/>
            <person name="Paul Ross R."/>
            <person name="Yang R."/>
            <person name="Briner A.E."/>
            <person name="Felis G.E."/>
            <person name="de Vos W.M."/>
            <person name="Barrangou R."/>
            <person name="Klaenhammer T.R."/>
            <person name="Caufield P.W."/>
            <person name="Cui Y."/>
            <person name="Zhang H."/>
            <person name="O'Toole P.W."/>
        </authorList>
    </citation>
    <scope>NUCLEOTIDE SEQUENCE [LARGE SCALE GENOMIC DNA]</scope>
    <source>
        <strain evidence="3 4">LMG 26013</strain>
    </source>
</reference>
<evidence type="ECO:0000259" key="1">
    <source>
        <dbReference type="SMART" id="SM00942"/>
    </source>
</evidence>
<feature type="domain" description="DNA primase/polymerase bifunctional N-terminal" evidence="2">
    <location>
        <begin position="8"/>
        <end position="164"/>
    </location>
</feature>
<dbReference type="Pfam" id="PF08708">
    <property type="entry name" value="PriCT_1"/>
    <property type="match status" value="1"/>
</dbReference>
<evidence type="ECO:0000313" key="3">
    <source>
        <dbReference type="EMBL" id="KRO07541.1"/>
    </source>
</evidence>
<keyword evidence="4" id="KW-1185">Reference proteome</keyword>
<dbReference type="SUPFAM" id="SSF56747">
    <property type="entry name" value="Prim-pol domain"/>
    <property type="match status" value="1"/>
</dbReference>
<protein>
    <submittedName>
        <fullName evidence="3">Prophage lp4 protein 7, dna replication</fullName>
    </submittedName>
</protein>
<gene>
    <name evidence="3" type="ORF">IV64_GL001468</name>
</gene>
<accession>A0A0R2M0J6</accession>
<name>A0A0R2M0J6_9LACO</name>
<feature type="domain" description="Primase C-terminal 1" evidence="1">
    <location>
        <begin position="195"/>
        <end position="256"/>
    </location>
</feature>
<proteinExistence type="predicted"/>
<comment type="caution">
    <text evidence="3">The sequence shown here is derived from an EMBL/GenBank/DDBJ whole genome shotgun (WGS) entry which is preliminary data.</text>
</comment>
<dbReference type="InterPro" id="IPR015330">
    <property type="entry name" value="DNA_primase/pol_bifunc_N"/>
</dbReference>
<dbReference type="SMART" id="SM00942">
    <property type="entry name" value="PriCT_1"/>
    <property type="match status" value="1"/>
</dbReference>
<dbReference type="CDD" id="cd04859">
    <property type="entry name" value="Prim_Pol"/>
    <property type="match status" value="1"/>
</dbReference>
<dbReference type="SMART" id="SM00943">
    <property type="entry name" value="Prim-Pol"/>
    <property type="match status" value="1"/>
</dbReference>
<dbReference type="OrthoDB" id="2303110at2"/>
<sequence length="257" mass="28612">MNEIQTVALRLARSGLPVFPLSSNSKVPLKGSSGYLDATTDKQTIAGWFEHVPRLNLGMRLDTAGLLVVDVDRHGKTDGVATLRRLNQEGKQLPGDTYIERTPNDGLHYFFKLADPLSIRRRTNLYPAIDVLHDFVMIAPSQIDDRRYTAIEPINLIKPAPQWLLRDLLPSQGTNKATEHASNIRKTWTGRVLDDLVAGTSEGNRNSFLASLLGKILNTGCEGVTAYELLQYANDQLQPPLPEKEVNSIFKSIIKRV</sequence>
<dbReference type="STRING" id="942150.IV64_GL001468"/>
<dbReference type="AlphaFoldDB" id="A0A0R2M0J6"/>
<dbReference type="RefSeq" id="WP_057707784.1">
    <property type="nucleotide sequence ID" value="NZ_JQCL01000103.1"/>
</dbReference>